<dbReference type="Proteomes" id="UP000663879">
    <property type="component" value="Unassembled WGS sequence"/>
</dbReference>
<dbReference type="PANTHER" id="PTHR28037">
    <property type="entry name" value="ALCOHOL O-ACETYLTRANSFERASE 1-RELATED"/>
    <property type="match status" value="1"/>
</dbReference>
<dbReference type="PANTHER" id="PTHR28037:SF1">
    <property type="entry name" value="ALCOHOL O-ACETYLTRANSFERASE 1-RELATED"/>
    <property type="match status" value="1"/>
</dbReference>
<evidence type="ECO:0008006" key="3">
    <source>
        <dbReference type="Google" id="ProtNLM"/>
    </source>
</evidence>
<protein>
    <recommendedName>
        <fullName evidence="3">Alcohol acetyltransferase</fullName>
    </recommendedName>
</protein>
<name>A0A813VH67_9BILA</name>
<proteinExistence type="predicted"/>
<accession>A0A813VH67</accession>
<dbReference type="Gene3D" id="3.30.559.10">
    <property type="entry name" value="Chloramphenicol acetyltransferase-like domain"/>
    <property type="match status" value="1"/>
</dbReference>
<reference evidence="1" key="1">
    <citation type="submission" date="2021-02" db="EMBL/GenBank/DDBJ databases">
        <authorList>
            <person name="Nowell W R."/>
        </authorList>
    </citation>
    <scope>NUCLEOTIDE SEQUENCE</scope>
    <source>
        <strain evidence="1">Ploen Becks lab</strain>
    </source>
</reference>
<dbReference type="EMBL" id="CAJNOC010001191">
    <property type="protein sequence ID" value="CAF0843296.1"/>
    <property type="molecule type" value="Genomic_DNA"/>
</dbReference>
<evidence type="ECO:0000313" key="2">
    <source>
        <dbReference type="Proteomes" id="UP000663879"/>
    </source>
</evidence>
<keyword evidence="2" id="KW-1185">Reference proteome</keyword>
<comment type="caution">
    <text evidence="1">The sequence shown here is derived from an EMBL/GenBank/DDBJ whole genome shotgun (WGS) entry which is preliminary data.</text>
</comment>
<evidence type="ECO:0000313" key="1">
    <source>
        <dbReference type="EMBL" id="CAF0843296.1"/>
    </source>
</evidence>
<organism evidence="1 2">
    <name type="scientific">Brachionus calyciflorus</name>
    <dbReference type="NCBI Taxonomy" id="104777"/>
    <lineage>
        <taxon>Eukaryota</taxon>
        <taxon>Metazoa</taxon>
        <taxon>Spiralia</taxon>
        <taxon>Gnathifera</taxon>
        <taxon>Rotifera</taxon>
        <taxon>Eurotatoria</taxon>
        <taxon>Monogononta</taxon>
        <taxon>Pseudotrocha</taxon>
        <taxon>Ploima</taxon>
        <taxon>Brachionidae</taxon>
        <taxon>Brachionus</taxon>
    </lineage>
</organism>
<sequence length="458" mass="53478">MSLIQPISELNNYQMIRKLGESECLYDHEVIHGNLYLTRTFLVHVKKGDINMNLARKACSFWCSKNPLLKAQIFRSDLSKYDRYFVKYDNEILFEKFKNVKLITSEDEFEWKELMDREIVTPFDLKKDPLWRLLIIKLLNQKNLEFNYAFILTTQHTIGDGRNIFTLGIEFLNILSKLVEDENFNLIEESKISKFSAEDLIESKKFIFGEEKNENIFDNLNRGLECFGDKLNGQHGKMEYFKIPKEKLEKLKLIMKNHSRHSKLSGIISGLIFLGQKNIMKKFNIKQQRCQFIILASVREKLGIDNSYGGVFSSEVNQCLDFDLNINNFWDFVEKQSLELHDSIRKNLDIKIFEKTDESWENILQNKYDEGFLNGIISNLGVMSSTSSDKIKVVEHYVRMPAVYGRISSTMFNGISTVNGTLCWAISYNEKYFTKKFQTELIDEINGIVDTLISKGEK</sequence>
<dbReference type="InterPro" id="IPR023213">
    <property type="entry name" value="CAT-like_dom_sf"/>
</dbReference>
<gene>
    <name evidence="1" type="ORF">OXX778_LOCUS8569</name>
</gene>
<dbReference type="AlphaFoldDB" id="A0A813VH67"/>
<dbReference type="SUPFAM" id="SSF52777">
    <property type="entry name" value="CoA-dependent acyltransferases"/>
    <property type="match status" value="1"/>
</dbReference>
<dbReference type="InterPro" id="IPR052058">
    <property type="entry name" value="Alcohol_O-acetyltransferase"/>
</dbReference>